<dbReference type="PROSITE" id="PS51186">
    <property type="entry name" value="GNAT"/>
    <property type="match status" value="1"/>
</dbReference>
<evidence type="ECO:0000256" key="2">
    <source>
        <dbReference type="ARBA" id="ARBA00023315"/>
    </source>
</evidence>
<evidence type="ECO:0000256" key="3">
    <source>
        <dbReference type="SAM" id="MobiDB-lite"/>
    </source>
</evidence>
<keyword evidence="6" id="KW-1185">Reference proteome</keyword>
<feature type="region of interest" description="Disordered" evidence="3">
    <location>
        <begin position="60"/>
        <end position="104"/>
    </location>
</feature>
<dbReference type="EMBL" id="VULZ01000015">
    <property type="protein sequence ID" value="MSS15800.1"/>
    <property type="molecule type" value="Genomic_DNA"/>
</dbReference>
<dbReference type="CDD" id="cd04301">
    <property type="entry name" value="NAT_SF"/>
    <property type="match status" value="1"/>
</dbReference>
<dbReference type="PANTHER" id="PTHR10908">
    <property type="entry name" value="SEROTONIN N-ACETYLTRANSFERASE"/>
    <property type="match status" value="1"/>
</dbReference>
<keyword evidence="2" id="KW-0012">Acyltransferase</keyword>
<dbReference type="Pfam" id="PF00583">
    <property type="entry name" value="Acetyltransf_1"/>
    <property type="match status" value="1"/>
</dbReference>
<gene>
    <name evidence="5" type="ORF">FYJ35_12300</name>
</gene>
<dbReference type="SUPFAM" id="SSF55729">
    <property type="entry name" value="Acyl-CoA N-acyltransferases (Nat)"/>
    <property type="match status" value="1"/>
</dbReference>
<keyword evidence="1 5" id="KW-0808">Transferase</keyword>
<sequence>MTYTYSFRPVRPEEGDQIAFIEQVCFSPATALSPETMKARAAELPDMFLAAIAHPEVPSGMSAGPGSLPAMRRDNGSVQQPDGRQNACTDGKSTSASGVKAASPDDAHDQIAGYITMMMTDEEHFRDAFFEDPSLHQPNGANVMLLGLEVLPSFRHQGLAAELLNRTIRQAEKEGRRKLVLTCRDDKIAMYEKFGFQLGGISKSTLGGVTWYEMEHRLQK</sequence>
<dbReference type="AlphaFoldDB" id="A0A6L5X6A9"/>
<accession>A0A6L5X6A9</accession>
<dbReference type="Proteomes" id="UP000481852">
    <property type="component" value="Unassembled WGS sequence"/>
</dbReference>
<feature type="compositionally biased region" description="Polar residues" evidence="3">
    <location>
        <begin position="76"/>
        <end position="97"/>
    </location>
</feature>
<evidence type="ECO:0000313" key="6">
    <source>
        <dbReference type="Proteomes" id="UP000481852"/>
    </source>
</evidence>
<name>A0A6L5X6A9_9FIRM</name>
<organism evidence="5 6">
    <name type="scientific">Porcincola intestinalis</name>
    <dbReference type="NCBI Taxonomy" id="2606632"/>
    <lineage>
        <taxon>Bacteria</taxon>
        <taxon>Bacillati</taxon>
        <taxon>Bacillota</taxon>
        <taxon>Clostridia</taxon>
        <taxon>Lachnospirales</taxon>
        <taxon>Lachnospiraceae</taxon>
        <taxon>Porcincola</taxon>
    </lineage>
</organism>
<proteinExistence type="predicted"/>
<dbReference type="InterPro" id="IPR016181">
    <property type="entry name" value="Acyl_CoA_acyltransferase"/>
</dbReference>
<evidence type="ECO:0000259" key="4">
    <source>
        <dbReference type="PROSITE" id="PS51186"/>
    </source>
</evidence>
<dbReference type="PANTHER" id="PTHR10908:SF0">
    <property type="entry name" value="SEROTONIN N-ACETYLTRANSFERASE"/>
    <property type="match status" value="1"/>
</dbReference>
<dbReference type="RefSeq" id="WP_154527008.1">
    <property type="nucleotide sequence ID" value="NZ_JAQYJL010000028.1"/>
</dbReference>
<dbReference type="GO" id="GO:0008080">
    <property type="term" value="F:N-acetyltransferase activity"/>
    <property type="evidence" value="ECO:0007669"/>
    <property type="project" value="UniProtKB-ARBA"/>
</dbReference>
<dbReference type="InterPro" id="IPR000182">
    <property type="entry name" value="GNAT_dom"/>
</dbReference>
<feature type="domain" description="N-acetyltransferase" evidence="4">
    <location>
        <begin position="109"/>
        <end position="219"/>
    </location>
</feature>
<reference evidence="5 6" key="1">
    <citation type="submission" date="2019-08" db="EMBL/GenBank/DDBJ databases">
        <title>In-depth cultivation of the pig gut microbiome towards novel bacterial diversity and tailored functional studies.</title>
        <authorList>
            <person name="Wylensek D."/>
            <person name="Hitch T.C.A."/>
            <person name="Clavel T."/>
        </authorList>
    </citation>
    <scope>NUCLEOTIDE SEQUENCE [LARGE SCALE GENOMIC DNA]</scope>
    <source>
        <strain evidence="5 6">Oil+RF-744-WCA-WT-11</strain>
    </source>
</reference>
<evidence type="ECO:0000313" key="5">
    <source>
        <dbReference type="EMBL" id="MSS15800.1"/>
    </source>
</evidence>
<evidence type="ECO:0000256" key="1">
    <source>
        <dbReference type="ARBA" id="ARBA00022679"/>
    </source>
</evidence>
<comment type="caution">
    <text evidence="5">The sequence shown here is derived from an EMBL/GenBank/DDBJ whole genome shotgun (WGS) entry which is preliminary data.</text>
</comment>
<dbReference type="Gene3D" id="3.40.630.30">
    <property type="match status" value="1"/>
</dbReference>
<protein>
    <submittedName>
        <fullName evidence="5">GNAT family N-acetyltransferase</fullName>
    </submittedName>
</protein>
<dbReference type="InterPro" id="IPR051635">
    <property type="entry name" value="SNAT-like"/>
</dbReference>